<dbReference type="GO" id="GO:0008202">
    <property type="term" value="P:steroid metabolic process"/>
    <property type="evidence" value="ECO:0007669"/>
    <property type="project" value="TreeGrafter"/>
</dbReference>
<dbReference type="InterPro" id="IPR036291">
    <property type="entry name" value="NAD(P)-bd_dom_sf"/>
</dbReference>
<dbReference type="Pfam" id="PF00106">
    <property type="entry name" value="adh_short"/>
    <property type="match status" value="1"/>
</dbReference>
<keyword evidence="1" id="KW-0560">Oxidoreductase</keyword>
<reference evidence="4" key="1">
    <citation type="submission" date="2020-07" db="EMBL/GenBank/DDBJ databases">
        <title>Multicomponent nature underlies the extraordinary mechanical properties of spider dragline silk.</title>
        <authorList>
            <person name="Kono N."/>
            <person name="Nakamura H."/>
            <person name="Mori M."/>
            <person name="Yoshida Y."/>
            <person name="Ohtoshi R."/>
            <person name="Malay A.D."/>
            <person name="Moran D.A.P."/>
            <person name="Tomita M."/>
            <person name="Numata K."/>
            <person name="Arakawa K."/>
        </authorList>
    </citation>
    <scope>NUCLEOTIDE SEQUENCE</scope>
</reference>
<dbReference type="PRINTS" id="PR00080">
    <property type="entry name" value="SDRFAMILY"/>
</dbReference>
<evidence type="ECO:0000313" key="4">
    <source>
        <dbReference type="EMBL" id="GFQ98636.1"/>
    </source>
</evidence>
<keyword evidence="3" id="KW-0732">Signal</keyword>
<comment type="caution">
    <text evidence="4">The sequence shown here is derived from an EMBL/GenBank/DDBJ whole genome shotgun (WGS) entry which is preliminary data.</text>
</comment>
<evidence type="ECO:0000256" key="1">
    <source>
        <dbReference type="ARBA" id="ARBA00023002"/>
    </source>
</evidence>
<dbReference type="Gene3D" id="3.40.50.720">
    <property type="entry name" value="NAD(P)-binding Rossmann-like Domain"/>
    <property type="match status" value="1"/>
</dbReference>
<feature type="signal peptide" evidence="3">
    <location>
        <begin position="1"/>
        <end position="26"/>
    </location>
</feature>
<dbReference type="GO" id="GO:0016491">
    <property type="term" value="F:oxidoreductase activity"/>
    <property type="evidence" value="ECO:0007669"/>
    <property type="project" value="UniProtKB-KW"/>
</dbReference>
<dbReference type="PANTHER" id="PTHR43313">
    <property type="entry name" value="SHORT-CHAIN DEHYDROGENASE/REDUCTASE FAMILY 9C"/>
    <property type="match status" value="1"/>
</dbReference>
<dbReference type="InterPro" id="IPR020904">
    <property type="entry name" value="Sc_DH/Rdtase_CS"/>
</dbReference>
<dbReference type="PRINTS" id="PR00081">
    <property type="entry name" value="GDHRDH"/>
</dbReference>
<gene>
    <name evidence="4" type="primary">BDH1</name>
    <name evidence="4" type="ORF">TNCT_715811</name>
</gene>
<evidence type="ECO:0000313" key="5">
    <source>
        <dbReference type="Proteomes" id="UP000887116"/>
    </source>
</evidence>
<dbReference type="SUPFAM" id="SSF51735">
    <property type="entry name" value="NAD(P)-binding Rossmann-fold domains"/>
    <property type="match status" value="1"/>
</dbReference>
<dbReference type="PROSITE" id="PS00061">
    <property type="entry name" value="ADH_SHORT"/>
    <property type="match status" value="1"/>
</dbReference>
<feature type="chain" id="PRO_5036463497" evidence="3">
    <location>
        <begin position="27"/>
        <end position="332"/>
    </location>
</feature>
<keyword evidence="5" id="KW-1185">Reference proteome</keyword>
<proteinExistence type="inferred from homology"/>
<evidence type="ECO:0000256" key="2">
    <source>
        <dbReference type="RuleBase" id="RU000363"/>
    </source>
</evidence>
<evidence type="ECO:0000256" key="3">
    <source>
        <dbReference type="SAM" id="SignalP"/>
    </source>
</evidence>
<organism evidence="4 5">
    <name type="scientific">Trichonephila clavata</name>
    <name type="common">Joro spider</name>
    <name type="synonym">Nephila clavata</name>
    <dbReference type="NCBI Taxonomy" id="2740835"/>
    <lineage>
        <taxon>Eukaryota</taxon>
        <taxon>Metazoa</taxon>
        <taxon>Ecdysozoa</taxon>
        <taxon>Arthropoda</taxon>
        <taxon>Chelicerata</taxon>
        <taxon>Arachnida</taxon>
        <taxon>Araneae</taxon>
        <taxon>Araneomorphae</taxon>
        <taxon>Entelegynae</taxon>
        <taxon>Araneoidea</taxon>
        <taxon>Nephilidae</taxon>
        <taxon>Trichonephila</taxon>
    </lineage>
</organism>
<dbReference type="InterPro" id="IPR002347">
    <property type="entry name" value="SDR_fam"/>
</dbReference>
<dbReference type="PANTHER" id="PTHR43313:SF36">
    <property type="entry name" value="D-BETA-HYDROXYBUTYRATE DEHYDROGENASE, MITOCHONDRIAL"/>
    <property type="match status" value="1"/>
</dbReference>
<sequence length="332" mass="37535">MHSIMDPWVVLLISVLIILAVWLSRGRPLMSPEKVAVFISGCDSGIGKQLAVYFAEMGCYVFAGCLDPRTAQLSLPDRVRTIGLDITNEESVSEAISTIQNLLKEEKRELWALVNNAGVCVYGLFEWQTSQQRERQVQVNLLGTMRLTKACLPLLQKSKGRIITMSSVNGSIAYPGLTTYCATKFALEGFNNALRNEVGPQYGIRVITIQPGDYARITSIMAQHRRNMEEMWDGMSFHQQEQCAKYFQKYHQRVLQSYGLTSPTSWKNSPLLQDVKEAVLGENPANKYLSAPFIHRLVYKLMIAVPQIWTDFILTKVVHYIDKPDESNQNGH</sequence>
<dbReference type="EMBL" id="BMAO01005049">
    <property type="protein sequence ID" value="GFQ98636.1"/>
    <property type="molecule type" value="Genomic_DNA"/>
</dbReference>
<dbReference type="OrthoDB" id="294295at2759"/>
<accession>A0A8X6G8C0</accession>
<name>A0A8X6G8C0_TRICU</name>
<protein>
    <submittedName>
        <fullName evidence="4">Uncharacterized protein</fullName>
    </submittedName>
</protein>
<dbReference type="Proteomes" id="UP000887116">
    <property type="component" value="Unassembled WGS sequence"/>
</dbReference>
<comment type="similarity">
    <text evidence="2">Belongs to the short-chain dehydrogenases/reductases (SDR) family.</text>
</comment>
<dbReference type="AlphaFoldDB" id="A0A8X6G8C0"/>